<reference evidence="2 3" key="1">
    <citation type="journal article" date="2015" name="Nature">
        <title>rRNA introns, odd ribosomes, and small enigmatic genomes across a large radiation of phyla.</title>
        <authorList>
            <person name="Brown C.T."/>
            <person name="Hug L.A."/>
            <person name="Thomas B.C."/>
            <person name="Sharon I."/>
            <person name="Castelle C.J."/>
            <person name="Singh A."/>
            <person name="Wilkins M.J."/>
            <person name="Williams K.H."/>
            <person name="Banfield J.F."/>
        </authorList>
    </citation>
    <scope>NUCLEOTIDE SEQUENCE [LARGE SCALE GENOMIC DNA]</scope>
</reference>
<dbReference type="PANTHER" id="PTHR37953:SF1">
    <property type="entry name" value="UPF0127 PROTEIN MJ1496"/>
    <property type="match status" value="1"/>
</dbReference>
<organism evidence="2 3">
    <name type="scientific">Candidatus Jorgensenbacteria bacterium GW2011_GWC1_48_8</name>
    <dbReference type="NCBI Taxonomy" id="1618666"/>
    <lineage>
        <taxon>Bacteria</taxon>
        <taxon>Candidatus Joergenseniibacteriota</taxon>
    </lineage>
</organism>
<proteinExistence type="predicted"/>
<evidence type="ECO:0008006" key="4">
    <source>
        <dbReference type="Google" id="ProtNLM"/>
    </source>
</evidence>
<keyword evidence="1" id="KW-1133">Transmembrane helix</keyword>
<dbReference type="Gene3D" id="2.60.120.1140">
    <property type="entry name" value="Protein of unknown function DUF192"/>
    <property type="match status" value="1"/>
</dbReference>
<evidence type="ECO:0000313" key="2">
    <source>
        <dbReference type="EMBL" id="KKU97832.1"/>
    </source>
</evidence>
<dbReference type="PANTHER" id="PTHR37953">
    <property type="entry name" value="UPF0127 PROTEIN MJ1496"/>
    <property type="match status" value="1"/>
</dbReference>
<dbReference type="Pfam" id="PF02643">
    <property type="entry name" value="DUF192"/>
    <property type="match status" value="1"/>
</dbReference>
<comment type="caution">
    <text evidence="2">The sequence shown here is derived from an EMBL/GenBank/DDBJ whole genome shotgun (WGS) entry which is preliminary data.</text>
</comment>
<dbReference type="AlphaFoldDB" id="A0A0G1UUG6"/>
<dbReference type="InterPro" id="IPR003795">
    <property type="entry name" value="DUF192"/>
</dbReference>
<gene>
    <name evidence="2" type="ORF">UY32_C0039G0003</name>
</gene>
<dbReference type="EMBL" id="LCPO01000039">
    <property type="protein sequence ID" value="KKU97832.1"/>
    <property type="molecule type" value="Genomic_DNA"/>
</dbReference>
<dbReference type="Proteomes" id="UP000034600">
    <property type="component" value="Unassembled WGS sequence"/>
</dbReference>
<evidence type="ECO:0000256" key="1">
    <source>
        <dbReference type="SAM" id="Phobius"/>
    </source>
</evidence>
<keyword evidence="1" id="KW-0812">Transmembrane</keyword>
<evidence type="ECO:0000313" key="3">
    <source>
        <dbReference type="Proteomes" id="UP000034600"/>
    </source>
</evidence>
<keyword evidence="1" id="KW-0472">Membrane</keyword>
<dbReference type="InterPro" id="IPR038695">
    <property type="entry name" value="Saro_0823-like_sf"/>
</dbReference>
<sequence length="164" mass="18166">MSGFFIKFIVVVFGVILASTLFVAPYVNQISAVKRKSEIKINDQLIVAEVAKTEGERARGLGGREDIGVNEGMLFLFDNVGVYPFWMKGMKFAIDIVWINGDKIVDITENVAPEPGESDAELAVYYPSVPVNRVLELRAGRVRLLRTVEGDLVKIRPLIPGITK</sequence>
<accession>A0A0G1UUG6</accession>
<protein>
    <recommendedName>
        <fullName evidence="4">DUF192 domain-containing protein</fullName>
    </recommendedName>
</protein>
<name>A0A0G1UUG6_9BACT</name>
<feature type="transmembrane region" description="Helical" evidence="1">
    <location>
        <begin position="6"/>
        <end position="27"/>
    </location>
</feature>